<dbReference type="Gene3D" id="3.40.50.1460">
    <property type="match status" value="1"/>
</dbReference>
<evidence type="ECO:0000313" key="3">
    <source>
        <dbReference type="Proteomes" id="UP000244090"/>
    </source>
</evidence>
<dbReference type="AlphaFoldDB" id="A0A2T6BU44"/>
<proteinExistence type="predicted"/>
<dbReference type="PANTHER" id="PTHR48104:SF30">
    <property type="entry name" value="METACASPASE-1"/>
    <property type="match status" value="1"/>
</dbReference>
<organism evidence="2 3">
    <name type="scientific">Kordia periserrulae</name>
    <dbReference type="NCBI Taxonomy" id="701523"/>
    <lineage>
        <taxon>Bacteria</taxon>
        <taxon>Pseudomonadati</taxon>
        <taxon>Bacteroidota</taxon>
        <taxon>Flavobacteriia</taxon>
        <taxon>Flavobacteriales</taxon>
        <taxon>Flavobacteriaceae</taxon>
        <taxon>Kordia</taxon>
    </lineage>
</organism>
<dbReference type="OrthoDB" id="2546654at2"/>
<dbReference type="InterPro" id="IPR050452">
    <property type="entry name" value="Metacaspase"/>
</dbReference>
<protein>
    <submittedName>
        <fullName evidence="2">Caspase domain-containing protein</fullName>
    </submittedName>
</protein>
<feature type="domain" description="Peptidase C14 caspase" evidence="1">
    <location>
        <begin position="13"/>
        <end position="259"/>
    </location>
</feature>
<dbReference type="PANTHER" id="PTHR48104">
    <property type="entry name" value="METACASPASE-4"/>
    <property type="match status" value="1"/>
</dbReference>
<gene>
    <name evidence="2" type="ORF">C8N46_109135</name>
</gene>
<dbReference type="Proteomes" id="UP000244090">
    <property type="component" value="Unassembled WGS sequence"/>
</dbReference>
<dbReference type="GO" id="GO:0006508">
    <property type="term" value="P:proteolysis"/>
    <property type="evidence" value="ECO:0007669"/>
    <property type="project" value="InterPro"/>
</dbReference>
<name>A0A2T6BU44_9FLAO</name>
<sequence length="278" mass="32378">MKAYSLHIGLNYIDQNHYSWDGRLKACVNDATDMEYIMSSLGYQTKKLLNENATRENVTKYIKELANKSKTNDIVVITYSGHGSVKPDFNSDEDDDLDETWCLYDGELIDDELRELWTLFKDKTRIVFISDSCFSGDVVRMHNNPTNDLQRITNINIVDNKLAYKSTPWEIAHTTYYRNKEFYDLILNKKQMIIDKDIKASIISISASLSNEPAYEGFFNGEFTNHLKKVWNGGKFSGNYRQFHRLITKSITRPQTPEIKYIGRPNPKFYKQSPFQVK</sequence>
<dbReference type="RefSeq" id="WP_108116266.1">
    <property type="nucleotide sequence ID" value="NZ_QBKT01000009.1"/>
</dbReference>
<dbReference type="SUPFAM" id="SSF52129">
    <property type="entry name" value="Caspase-like"/>
    <property type="match status" value="1"/>
</dbReference>
<dbReference type="Pfam" id="PF00656">
    <property type="entry name" value="Peptidase_C14"/>
    <property type="match status" value="1"/>
</dbReference>
<comment type="caution">
    <text evidence="2">The sequence shown here is derived from an EMBL/GenBank/DDBJ whole genome shotgun (WGS) entry which is preliminary data.</text>
</comment>
<evidence type="ECO:0000313" key="2">
    <source>
        <dbReference type="EMBL" id="PTX59546.1"/>
    </source>
</evidence>
<dbReference type="GO" id="GO:0004197">
    <property type="term" value="F:cysteine-type endopeptidase activity"/>
    <property type="evidence" value="ECO:0007669"/>
    <property type="project" value="InterPro"/>
</dbReference>
<accession>A0A2T6BU44</accession>
<dbReference type="GO" id="GO:0005737">
    <property type="term" value="C:cytoplasm"/>
    <property type="evidence" value="ECO:0007669"/>
    <property type="project" value="TreeGrafter"/>
</dbReference>
<reference evidence="2 3" key="1">
    <citation type="submission" date="2018-04" db="EMBL/GenBank/DDBJ databases">
        <title>Genomic Encyclopedia of Archaeal and Bacterial Type Strains, Phase II (KMG-II): from individual species to whole genera.</title>
        <authorList>
            <person name="Goeker M."/>
        </authorList>
    </citation>
    <scope>NUCLEOTIDE SEQUENCE [LARGE SCALE GENOMIC DNA]</scope>
    <source>
        <strain evidence="2 3">DSM 25731</strain>
    </source>
</reference>
<dbReference type="InterPro" id="IPR011600">
    <property type="entry name" value="Pept_C14_caspase"/>
</dbReference>
<evidence type="ECO:0000259" key="1">
    <source>
        <dbReference type="Pfam" id="PF00656"/>
    </source>
</evidence>
<dbReference type="EMBL" id="QBKT01000009">
    <property type="protein sequence ID" value="PTX59546.1"/>
    <property type="molecule type" value="Genomic_DNA"/>
</dbReference>
<keyword evidence="3" id="KW-1185">Reference proteome</keyword>
<dbReference type="InterPro" id="IPR029030">
    <property type="entry name" value="Caspase-like_dom_sf"/>
</dbReference>